<evidence type="ECO:0000259" key="1">
    <source>
        <dbReference type="Pfam" id="PF06032"/>
    </source>
</evidence>
<dbReference type="InterPro" id="IPR027479">
    <property type="entry name" value="S-Me-THD_N_sf"/>
</dbReference>
<dbReference type="EMBL" id="CP159534">
    <property type="protein sequence ID" value="XCJ68707.1"/>
    <property type="molecule type" value="Genomic_DNA"/>
</dbReference>
<name>A0AAU8IKH5_9ACTN</name>
<sequence>MREITADNLPDLARGAAVLGTGGGGDPFVGRLLAEQALKRHGPVTLLGVDEIDDDAVVIPTAFMGAPTVMLEKLPSGDEILGALRALEDLLGKRATHTVSIEAGGLNSMSPFVAAAEAGVPLIDADGMGRAFPELQMLLPTLGGISASPMALADERGNSVALRTDGNAWAERLARAATVEMGCSAAVSLYALTGRQAKDHLVPGTLTLCERVGRAIREAREGHDDPVAAAATTLGGRLVFTGKVADVRRTTTGGFARGTARLAGLAQDSGSTLELSFQNENLVATHDGNVVVSVPDLICVLDTDSGEPVTTETLRYGLRVSVLGVPCDPRWRTPEGLALAGPGYFGYDHTYEPLPAAEV</sequence>
<dbReference type="InterPro" id="IPR024071">
    <property type="entry name" value="S-Me-THD_C_sf"/>
</dbReference>
<feature type="domain" description="S-Me-THD-like C-terminal" evidence="2">
    <location>
        <begin position="167"/>
        <end position="354"/>
    </location>
</feature>
<dbReference type="InterPro" id="IPR048350">
    <property type="entry name" value="S-Me-THD-like_C"/>
</dbReference>
<dbReference type="Pfam" id="PF06032">
    <property type="entry name" value="S-Me-THD_N"/>
    <property type="match status" value="1"/>
</dbReference>
<reference evidence="3" key="1">
    <citation type="submission" date="2024-06" db="EMBL/GenBank/DDBJ databases">
        <title>Streptomyces sp. strain HUAS MG91 genome sequences.</title>
        <authorList>
            <person name="Mo P."/>
        </authorList>
    </citation>
    <scope>NUCLEOTIDE SEQUENCE</scope>
    <source>
        <strain evidence="3">HUAS MG91</strain>
    </source>
</reference>
<dbReference type="Pfam" id="PF20906">
    <property type="entry name" value="S-Me-THD_C"/>
    <property type="match status" value="1"/>
</dbReference>
<dbReference type="SUPFAM" id="SSF160991">
    <property type="entry name" value="CV3147-like"/>
    <property type="match status" value="1"/>
</dbReference>
<protein>
    <submittedName>
        <fullName evidence="3">DUF917 domain-containing protein</fullName>
    </submittedName>
</protein>
<organism evidence="3">
    <name type="scientific">Streptomyces tabacisoli</name>
    <dbReference type="NCBI Taxonomy" id="3156398"/>
    <lineage>
        <taxon>Bacteria</taxon>
        <taxon>Bacillati</taxon>
        <taxon>Actinomycetota</taxon>
        <taxon>Actinomycetes</taxon>
        <taxon>Kitasatosporales</taxon>
        <taxon>Streptomycetaceae</taxon>
        <taxon>Streptomyces</taxon>
    </lineage>
</organism>
<dbReference type="RefSeq" id="WP_353940392.1">
    <property type="nucleotide sequence ID" value="NZ_CP159534.1"/>
</dbReference>
<evidence type="ECO:0000259" key="2">
    <source>
        <dbReference type="Pfam" id="PF20906"/>
    </source>
</evidence>
<accession>A0AAU8IKH5</accession>
<dbReference type="Gene3D" id="2.40.390.10">
    <property type="entry name" value="CV3147-like"/>
    <property type="match status" value="1"/>
</dbReference>
<evidence type="ECO:0000313" key="3">
    <source>
        <dbReference type="EMBL" id="XCJ68707.1"/>
    </source>
</evidence>
<dbReference type="KEGG" id="stac:ABII15_01490"/>
<dbReference type="Gene3D" id="3.40.1610.10">
    <property type="entry name" value="CV3147-like domain"/>
    <property type="match status" value="1"/>
</dbReference>
<feature type="domain" description="S-Me-THD N-terminal" evidence="1">
    <location>
        <begin position="8"/>
        <end position="163"/>
    </location>
</feature>
<dbReference type="InterPro" id="IPR010318">
    <property type="entry name" value="S-Me-THD_N"/>
</dbReference>
<proteinExistence type="predicted"/>
<gene>
    <name evidence="3" type="ORF">ABII15_01490</name>
</gene>
<dbReference type="AlphaFoldDB" id="A0AAU8IKH5"/>